<protein>
    <submittedName>
        <fullName evidence="1">Uncharacterized protein</fullName>
    </submittedName>
</protein>
<organism evidence="1 2">
    <name type="scientific">Candidatus Methanogaster sp</name>
    <dbReference type="NCBI Taxonomy" id="3386292"/>
    <lineage>
        <taxon>Archaea</taxon>
        <taxon>Methanobacteriati</taxon>
        <taxon>Methanobacteriota</taxon>
        <taxon>Stenosarchaea group</taxon>
        <taxon>Methanomicrobia</taxon>
        <taxon>Methanosarcinales</taxon>
        <taxon>ANME-2 cluster</taxon>
        <taxon>Candidatus Methanogasteraceae</taxon>
        <taxon>Candidatus Methanogaster</taxon>
    </lineage>
</organism>
<evidence type="ECO:0000313" key="2">
    <source>
        <dbReference type="Proteomes" id="UP000248329"/>
    </source>
</evidence>
<evidence type="ECO:0000313" key="1">
    <source>
        <dbReference type="EMBL" id="PXF56163.1"/>
    </source>
</evidence>
<gene>
    <name evidence="1" type="ORF">C4B59_17315</name>
</gene>
<accession>A0AC61KXU7</accession>
<name>A0AC61KXU7_9EURY</name>
<dbReference type="Proteomes" id="UP000248329">
    <property type="component" value="Unassembled WGS sequence"/>
</dbReference>
<comment type="caution">
    <text evidence="1">The sequence shown here is derived from an EMBL/GenBank/DDBJ whole genome shotgun (WGS) entry which is preliminary data.</text>
</comment>
<reference evidence="1" key="1">
    <citation type="submission" date="2018-01" db="EMBL/GenBank/DDBJ databases">
        <authorList>
            <person name="Krukenberg V."/>
        </authorList>
    </citation>
    <scope>NUCLEOTIDE SEQUENCE</scope>
    <source>
        <strain evidence="1">E20ANME2</strain>
    </source>
</reference>
<sequence>MFEEMINDYVEGVNGLDVRGILLFGSVARNDAKEQSDVDILVIASGLPDIKERYGFITVKKPSRIEDIWMTPDELIEMVDAKTGFVVDALLEGKILLDDGTVEDARSRLVDSLKRLKAKRLKHGWFIPRDELRAVMSFD</sequence>
<proteinExistence type="predicted"/>
<dbReference type="EMBL" id="PQXF01000120">
    <property type="protein sequence ID" value="PXF56163.1"/>
    <property type="molecule type" value="Genomic_DNA"/>
</dbReference>